<proteinExistence type="predicted"/>
<keyword evidence="5 7" id="KW-0472">Membrane</keyword>
<feature type="transmembrane region" description="Helical" evidence="7">
    <location>
        <begin position="71"/>
        <end position="98"/>
    </location>
</feature>
<feature type="transmembrane region" description="Helical" evidence="7">
    <location>
        <begin position="257"/>
        <end position="278"/>
    </location>
</feature>
<dbReference type="AlphaFoldDB" id="A0A0F0M213"/>
<name>A0A0F0M213_9MICO</name>
<feature type="region of interest" description="Disordered" evidence="6">
    <location>
        <begin position="676"/>
        <end position="708"/>
    </location>
</feature>
<evidence type="ECO:0000313" key="9">
    <source>
        <dbReference type="Proteomes" id="UP000033451"/>
    </source>
</evidence>
<feature type="transmembrane region" description="Helical" evidence="7">
    <location>
        <begin position="569"/>
        <end position="594"/>
    </location>
</feature>
<evidence type="ECO:0000256" key="2">
    <source>
        <dbReference type="ARBA" id="ARBA00022475"/>
    </source>
</evidence>
<evidence type="ECO:0000256" key="7">
    <source>
        <dbReference type="SAM" id="Phobius"/>
    </source>
</evidence>
<evidence type="ECO:0000313" key="8">
    <source>
        <dbReference type="EMBL" id="KJL38587.1"/>
    </source>
</evidence>
<dbReference type="Pfam" id="PF09678">
    <property type="entry name" value="Caa3_CtaG"/>
    <property type="match status" value="1"/>
</dbReference>
<sequence>MSSAAAVAAASADELPAYETARDTRRGAVLPALIVVALVIMLGTPVVVAIVRGDTSYTQLFRSYPGQLTAIAATLGRALVDLAGWLTAGSLAVLMFLLARPGKDRVIIDDQPEWHVARWASIAWAVLAAAMIVIDAADANGLNVFDAIGSPALGYLLQISYLPVAWIVVAVLATIAAVVINFAVTWVGLLIPLWCSAIALLAPVVVGQILVGPGHDFGTDAGTVQTIAAAALFGSGILLALRVWRGRLLRPATLRRFWLLGVVAWALVAGAAIVLAFFKLAGPGAWVNPTWYFVIAQGVVLAATGVLLFAGFRAFRAGSLTSRRVTILATSIAACGVAFFAIAEAMMRVPPPQYFLPSDITEVYLGFDLPIAPNFLVLATNWRPNILFLVIAAAGLSLYYGALWRLRRRGDHWPLGRTIAWTLGWVTIVVATSSGFGQYSGAHFGIHMIVHMTLNMLGPLLLVMGGVVTLLLRATTPHRRGEPAGPHEWLTELLHWPGLRILYNPLVVFVLYIASYYGLYLSGLFEAIIRYHWAHQAMNIHFLIAGYLFYGLVIGVDRPPRPLPPIGKLGFVLAAMPFHAFFGIILMTASVPVAENFYATLDLPWNQDLMAAQYLGGGVAWAGGEIPLIIVVVALGIQWARQDQREAARKDRHLDSGLDDDFDAYNRMLARLQARGGTAPVTDAAPAVAASTGPAAPSAAADPGETRP</sequence>
<comment type="caution">
    <text evidence="8">The sequence shown here is derived from an EMBL/GenBank/DDBJ whole genome shotgun (WGS) entry which is preliminary data.</text>
</comment>
<feature type="transmembrane region" description="Helical" evidence="7">
    <location>
        <begin position="191"/>
        <end position="211"/>
    </location>
</feature>
<keyword evidence="4 7" id="KW-1133">Transmembrane helix</keyword>
<accession>A0A0F0M213</accession>
<feature type="transmembrane region" description="Helical" evidence="7">
    <location>
        <begin position="119"/>
        <end position="139"/>
    </location>
</feature>
<comment type="subcellular location">
    <subcellularLocation>
        <location evidence="1">Cell membrane</location>
        <topology evidence="1">Multi-pass membrane protein</topology>
    </subcellularLocation>
</comment>
<dbReference type="InterPro" id="IPR019108">
    <property type="entry name" value="Caa3_assmbl_CtaG-rel"/>
</dbReference>
<evidence type="ECO:0000256" key="4">
    <source>
        <dbReference type="ARBA" id="ARBA00022989"/>
    </source>
</evidence>
<dbReference type="GO" id="GO:0005886">
    <property type="term" value="C:plasma membrane"/>
    <property type="evidence" value="ECO:0007669"/>
    <property type="project" value="UniProtKB-SubCell"/>
</dbReference>
<feature type="transmembrane region" description="Helical" evidence="7">
    <location>
        <begin position="501"/>
        <end position="520"/>
    </location>
</feature>
<dbReference type="EMBL" id="JYIY01000061">
    <property type="protein sequence ID" value="KJL38587.1"/>
    <property type="molecule type" value="Genomic_DNA"/>
</dbReference>
<dbReference type="STRING" id="400772.RR49_00674"/>
<keyword evidence="3 7" id="KW-0812">Transmembrane</keyword>
<keyword evidence="9" id="KW-1185">Reference proteome</keyword>
<evidence type="ECO:0000256" key="5">
    <source>
        <dbReference type="ARBA" id="ARBA00023136"/>
    </source>
</evidence>
<feature type="transmembrane region" description="Helical" evidence="7">
    <location>
        <begin position="540"/>
        <end position="557"/>
    </location>
</feature>
<reference evidence="8 9" key="1">
    <citation type="submission" date="2015-02" db="EMBL/GenBank/DDBJ databases">
        <title>Draft genome sequences of ten Microbacterium spp. with emphasis on heavy metal contaminated environments.</title>
        <authorList>
            <person name="Corretto E."/>
        </authorList>
    </citation>
    <scope>NUCLEOTIDE SEQUENCE [LARGE SCALE GENOMIC DNA]</scope>
    <source>
        <strain evidence="8 9">DSM 18659</strain>
    </source>
</reference>
<feature type="transmembrane region" description="Helical" evidence="7">
    <location>
        <begin position="327"/>
        <end position="347"/>
    </location>
</feature>
<evidence type="ECO:0000256" key="1">
    <source>
        <dbReference type="ARBA" id="ARBA00004651"/>
    </source>
</evidence>
<feature type="transmembrane region" description="Helical" evidence="7">
    <location>
        <begin position="159"/>
        <end position="184"/>
    </location>
</feature>
<gene>
    <name evidence="8" type="ORF">RR49_00674</name>
</gene>
<evidence type="ECO:0000256" key="6">
    <source>
        <dbReference type="SAM" id="MobiDB-lite"/>
    </source>
</evidence>
<feature type="transmembrane region" description="Helical" evidence="7">
    <location>
        <begin position="386"/>
        <end position="406"/>
    </location>
</feature>
<organism evidence="8 9">
    <name type="scientific">Microbacterium ginsengisoli</name>
    <dbReference type="NCBI Taxonomy" id="400772"/>
    <lineage>
        <taxon>Bacteria</taxon>
        <taxon>Bacillati</taxon>
        <taxon>Actinomycetota</taxon>
        <taxon>Actinomycetes</taxon>
        <taxon>Micrococcales</taxon>
        <taxon>Microbacteriaceae</taxon>
        <taxon>Microbacterium</taxon>
    </lineage>
</organism>
<dbReference type="RefSeq" id="WP_048809319.1">
    <property type="nucleotide sequence ID" value="NZ_JYIY01000061.1"/>
</dbReference>
<evidence type="ECO:0000256" key="3">
    <source>
        <dbReference type="ARBA" id="ARBA00022692"/>
    </source>
</evidence>
<feature type="transmembrane region" description="Helical" evidence="7">
    <location>
        <begin position="614"/>
        <end position="640"/>
    </location>
</feature>
<dbReference type="Proteomes" id="UP000033451">
    <property type="component" value="Unassembled WGS sequence"/>
</dbReference>
<feature type="transmembrane region" description="Helical" evidence="7">
    <location>
        <begin position="448"/>
        <end position="472"/>
    </location>
</feature>
<feature type="transmembrane region" description="Helical" evidence="7">
    <location>
        <begin position="28"/>
        <end position="51"/>
    </location>
</feature>
<feature type="transmembrane region" description="Helical" evidence="7">
    <location>
        <begin position="290"/>
        <end position="315"/>
    </location>
</feature>
<feature type="transmembrane region" description="Helical" evidence="7">
    <location>
        <begin position="223"/>
        <end position="245"/>
    </location>
</feature>
<protein>
    <submittedName>
        <fullName evidence="8">Cytochrome c oxidase caa3 assembly factor (Caa3-CtaG)</fullName>
    </submittedName>
</protein>
<dbReference type="PATRIC" id="fig|400772.4.peg.707"/>
<feature type="compositionally biased region" description="Low complexity" evidence="6">
    <location>
        <begin position="679"/>
        <end position="708"/>
    </location>
</feature>
<keyword evidence="2" id="KW-1003">Cell membrane</keyword>
<feature type="transmembrane region" description="Helical" evidence="7">
    <location>
        <begin position="418"/>
        <end position="436"/>
    </location>
</feature>